<evidence type="ECO:0000313" key="2">
    <source>
        <dbReference type="EMBL" id="CAB4861811.1"/>
    </source>
</evidence>
<proteinExistence type="predicted"/>
<name>A0A6J7CV61_9ZZZZ</name>
<sequence length="84" mass="8796">MLSSPGMAEINTNLETAESGRGRVAIRLDGITDAALRIDRSPVDQHPLSIQISPDSEQIMSTEVNSKGDQLAPRHAALGTSAAG</sequence>
<feature type="region of interest" description="Disordered" evidence="1">
    <location>
        <begin position="65"/>
        <end position="84"/>
    </location>
</feature>
<reference evidence="2" key="1">
    <citation type="submission" date="2020-05" db="EMBL/GenBank/DDBJ databases">
        <authorList>
            <person name="Chiriac C."/>
            <person name="Salcher M."/>
            <person name="Ghai R."/>
            <person name="Kavagutti S V."/>
        </authorList>
    </citation>
    <scope>NUCLEOTIDE SEQUENCE</scope>
</reference>
<evidence type="ECO:0000256" key="1">
    <source>
        <dbReference type="SAM" id="MobiDB-lite"/>
    </source>
</evidence>
<accession>A0A6J7CV61</accession>
<dbReference type="AlphaFoldDB" id="A0A6J7CV61"/>
<protein>
    <submittedName>
        <fullName evidence="2">Unannotated protein</fullName>
    </submittedName>
</protein>
<dbReference type="EMBL" id="CAFBLU010000002">
    <property type="protein sequence ID" value="CAB4861811.1"/>
    <property type="molecule type" value="Genomic_DNA"/>
</dbReference>
<gene>
    <name evidence="2" type="ORF">UFOPK3444_00221</name>
</gene>
<organism evidence="2">
    <name type="scientific">freshwater metagenome</name>
    <dbReference type="NCBI Taxonomy" id="449393"/>
    <lineage>
        <taxon>unclassified sequences</taxon>
        <taxon>metagenomes</taxon>
        <taxon>ecological metagenomes</taxon>
    </lineage>
</organism>